<feature type="domain" description="Amidohydrolase 3" evidence="2">
    <location>
        <begin position="66"/>
        <end position="540"/>
    </location>
</feature>
<keyword evidence="4" id="KW-1185">Reference proteome</keyword>
<dbReference type="Proteomes" id="UP001595846">
    <property type="component" value="Unassembled WGS sequence"/>
</dbReference>
<dbReference type="InterPro" id="IPR032466">
    <property type="entry name" value="Metal_Hydrolase"/>
</dbReference>
<dbReference type="InterPro" id="IPR011059">
    <property type="entry name" value="Metal-dep_hydrolase_composite"/>
</dbReference>
<proteinExistence type="predicted"/>
<dbReference type="InterPro" id="IPR033932">
    <property type="entry name" value="YtcJ-like"/>
</dbReference>
<evidence type="ECO:0000313" key="4">
    <source>
        <dbReference type="Proteomes" id="UP001595846"/>
    </source>
</evidence>
<evidence type="ECO:0000256" key="1">
    <source>
        <dbReference type="SAM" id="MobiDB-lite"/>
    </source>
</evidence>
<name>A0ABD5NK34_9EURY</name>
<dbReference type="Gene3D" id="3.20.20.140">
    <property type="entry name" value="Metal-dependent hydrolases"/>
    <property type="match status" value="1"/>
</dbReference>
<protein>
    <submittedName>
        <fullName evidence="3">Amidohydrolase</fullName>
        <ecNumber evidence="3">3.5.-.-</ecNumber>
    </submittedName>
</protein>
<dbReference type="RefSeq" id="WP_256531834.1">
    <property type="nucleotide sequence ID" value="NZ_CP101824.1"/>
</dbReference>
<gene>
    <name evidence="3" type="ORF">ACFOUR_02465</name>
</gene>
<dbReference type="SUPFAM" id="SSF51556">
    <property type="entry name" value="Metallo-dependent hydrolases"/>
    <property type="match status" value="1"/>
</dbReference>
<dbReference type="CDD" id="cd01300">
    <property type="entry name" value="YtcJ_like"/>
    <property type="match status" value="1"/>
</dbReference>
<evidence type="ECO:0000259" key="2">
    <source>
        <dbReference type="Pfam" id="PF07969"/>
    </source>
</evidence>
<dbReference type="Gene3D" id="3.10.310.70">
    <property type="match status" value="1"/>
</dbReference>
<dbReference type="Gene3D" id="2.30.40.10">
    <property type="entry name" value="Urease, subunit C, domain 1"/>
    <property type="match status" value="1"/>
</dbReference>
<keyword evidence="3" id="KW-0378">Hydrolase</keyword>
<dbReference type="SUPFAM" id="SSF51338">
    <property type="entry name" value="Composite domain of metallo-dependent hydrolases"/>
    <property type="match status" value="1"/>
</dbReference>
<evidence type="ECO:0000313" key="3">
    <source>
        <dbReference type="EMBL" id="MFC3957237.1"/>
    </source>
</evidence>
<organism evidence="3 4">
    <name type="scientific">Halovivax cerinus</name>
    <dbReference type="NCBI Taxonomy" id="1487865"/>
    <lineage>
        <taxon>Archaea</taxon>
        <taxon>Methanobacteriati</taxon>
        <taxon>Methanobacteriota</taxon>
        <taxon>Stenosarchaea group</taxon>
        <taxon>Halobacteria</taxon>
        <taxon>Halobacteriales</taxon>
        <taxon>Natrialbaceae</taxon>
        <taxon>Halovivax</taxon>
    </lineage>
</organism>
<feature type="compositionally biased region" description="Acidic residues" evidence="1">
    <location>
        <begin position="310"/>
        <end position="320"/>
    </location>
</feature>
<sequence>MTEAADVVLLDGEVHTLAGSSTDDSTDAAVGDVVDVHEAVAIRDGEIVRVGRTVEVEHLQGVETTVIDCAGRTVVPGFVDAHTHMETQGLYLVHADLSDAESLSDALAALERQAETGREWILGFGYDESGWPESRYPTREDLDAVSEERPVVAMRVDMHTASLNSVALDRMRPKLPAEDVRTENGEPTGVVVEDAATEVWSGSEDSDAETRELVTAAIDHATSLGVTSVHEKVRNSRAPRIYRELDRDGDLDCRVRLDYWSDHLETAIDVGLATNAGSDFVRTGGIKSFTDGSIGARTAKLFEPYEDVDAEADVSADDATESASAGDADDGRGQWVVEPDELREIADRAVDHDFQLTVHAIGDEAIGAAIDVLADTDTVGSARHRIEHVELATDEQLGRMADAGIVASMQPNFHQWANPGGLYDQRLGERRRTRSNRLRTVVDAGVHLAFGSDSMPLDPLLGVHHAVNAPGASQRLSVTEAIRAYTIGAAYAGFDDDRLGTIEVGKRADLAVLEDSPWAEPDSIDEIDVAATLVDGSLVHDRL</sequence>
<dbReference type="GO" id="GO:0016787">
    <property type="term" value="F:hydrolase activity"/>
    <property type="evidence" value="ECO:0007669"/>
    <property type="project" value="UniProtKB-KW"/>
</dbReference>
<feature type="region of interest" description="Disordered" evidence="1">
    <location>
        <begin position="310"/>
        <end position="334"/>
    </location>
</feature>
<comment type="caution">
    <text evidence="3">The sequence shown here is derived from an EMBL/GenBank/DDBJ whole genome shotgun (WGS) entry which is preliminary data.</text>
</comment>
<dbReference type="GeneID" id="73904596"/>
<dbReference type="Pfam" id="PF07969">
    <property type="entry name" value="Amidohydro_3"/>
    <property type="match status" value="1"/>
</dbReference>
<accession>A0ABD5NK34</accession>
<dbReference type="AlphaFoldDB" id="A0ABD5NK34"/>
<dbReference type="PANTHER" id="PTHR22642:SF2">
    <property type="entry name" value="PROTEIN LONG AFTER FAR-RED 3"/>
    <property type="match status" value="1"/>
</dbReference>
<dbReference type="PANTHER" id="PTHR22642">
    <property type="entry name" value="IMIDAZOLONEPROPIONASE"/>
    <property type="match status" value="1"/>
</dbReference>
<dbReference type="EC" id="3.5.-.-" evidence="3"/>
<reference evidence="3 4" key="1">
    <citation type="journal article" date="2019" name="Int. J. Syst. Evol. Microbiol.">
        <title>The Global Catalogue of Microorganisms (GCM) 10K type strain sequencing project: providing services to taxonomists for standard genome sequencing and annotation.</title>
        <authorList>
            <consortium name="The Broad Institute Genomics Platform"/>
            <consortium name="The Broad Institute Genome Sequencing Center for Infectious Disease"/>
            <person name="Wu L."/>
            <person name="Ma J."/>
        </authorList>
    </citation>
    <scope>NUCLEOTIDE SEQUENCE [LARGE SCALE GENOMIC DNA]</scope>
    <source>
        <strain evidence="3 4">IBRC-M 10256</strain>
    </source>
</reference>
<dbReference type="EMBL" id="JBHSAQ010000001">
    <property type="protein sequence ID" value="MFC3957237.1"/>
    <property type="molecule type" value="Genomic_DNA"/>
</dbReference>
<dbReference type="InterPro" id="IPR013108">
    <property type="entry name" value="Amidohydro_3"/>
</dbReference>